<accession>A0A4Y7RX60</accession>
<dbReference type="Proteomes" id="UP000297597">
    <property type="component" value="Unassembled WGS sequence"/>
</dbReference>
<dbReference type="PANTHER" id="PTHR30432:SF1">
    <property type="entry name" value="DNA-BINDING TRANSCRIPTIONAL DUAL REGULATOR MODE"/>
    <property type="match status" value="1"/>
</dbReference>
<dbReference type="GO" id="GO:0003700">
    <property type="term" value="F:DNA-binding transcription factor activity"/>
    <property type="evidence" value="ECO:0007669"/>
    <property type="project" value="InterPro"/>
</dbReference>
<reference evidence="2 3" key="1">
    <citation type="journal article" date="2018" name="Environ. Microbiol.">
        <title>Novel energy conservation strategies and behaviour of Pelotomaculum schinkii driving syntrophic propionate catabolism.</title>
        <authorList>
            <person name="Hidalgo-Ahumada C.A.P."/>
            <person name="Nobu M.K."/>
            <person name="Narihiro T."/>
            <person name="Tamaki H."/>
            <person name="Liu W.T."/>
            <person name="Kamagata Y."/>
            <person name="Stams A.J.M."/>
            <person name="Imachi H."/>
            <person name="Sousa D.Z."/>
        </authorList>
    </citation>
    <scope>NUCLEOTIDE SEQUENCE [LARGE SCALE GENOMIC DNA]</scope>
    <source>
        <strain evidence="2 3">MGP</strain>
    </source>
</reference>
<organism evidence="2 3">
    <name type="scientific">Pelotomaculum propionicicum</name>
    <dbReference type="NCBI Taxonomy" id="258475"/>
    <lineage>
        <taxon>Bacteria</taxon>
        <taxon>Bacillati</taxon>
        <taxon>Bacillota</taxon>
        <taxon>Clostridia</taxon>
        <taxon>Eubacteriales</taxon>
        <taxon>Desulfotomaculaceae</taxon>
        <taxon>Pelotomaculum</taxon>
    </lineage>
</organism>
<dbReference type="InterPro" id="IPR036390">
    <property type="entry name" value="WH_DNA-bd_sf"/>
</dbReference>
<dbReference type="Gene3D" id="1.10.10.10">
    <property type="entry name" value="Winged helix-like DNA-binding domain superfamily/Winged helix DNA-binding domain"/>
    <property type="match status" value="1"/>
</dbReference>
<dbReference type="InterPro" id="IPR000847">
    <property type="entry name" value="LysR_HTH_N"/>
</dbReference>
<proteinExistence type="predicted"/>
<protein>
    <submittedName>
        <fullName evidence="2">Molybdenum-pterin-binding protein MopB</fullName>
    </submittedName>
</protein>
<dbReference type="EMBL" id="QFFZ01000002">
    <property type="protein sequence ID" value="TEB13433.1"/>
    <property type="molecule type" value="Genomic_DNA"/>
</dbReference>
<dbReference type="SUPFAM" id="SSF46785">
    <property type="entry name" value="Winged helix' DNA-binding domain"/>
    <property type="match status" value="1"/>
</dbReference>
<comment type="caution">
    <text evidence="2">The sequence shown here is derived from an EMBL/GenBank/DDBJ whole genome shotgun (WGS) entry which is preliminary data.</text>
</comment>
<dbReference type="InterPro" id="IPR051815">
    <property type="entry name" value="Molybdate_resp_trans_reg"/>
</dbReference>
<evidence type="ECO:0000259" key="1">
    <source>
        <dbReference type="Pfam" id="PF00126"/>
    </source>
</evidence>
<dbReference type="RefSeq" id="WP_134212217.1">
    <property type="nucleotide sequence ID" value="NZ_QFFZ01000002.1"/>
</dbReference>
<dbReference type="OrthoDB" id="285216at2"/>
<keyword evidence="3" id="KW-1185">Reference proteome</keyword>
<name>A0A4Y7RX60_9FIRM</name>
<evidence type="ECO:0000313" key="2">
    <source>
        <dbReference type="EMBL" id="TEB13433.1"/>
    </source>
</evidence>
<dbReference type="InterPro" id="IPR036388">
    <property type="entry name" value="WH-like_DNA-bd_sf"/>
</dbReference>
<gene>
    <name evidence="2" type="primary">mopB</name>
    <name evidence="2" type="ORF">Pmgp_00327</name>
</gene>
<dbReference type="PANTHER" id="PTHR30432">
    <property type="entry name" value="TRANSCRIPTIONAL REGULATOR MODE"/>
    <property type="match status" value="1"/>
</dbReference>
<evidence type="ECO:0000313" key="3">
    <source>
        <dbReference type="Proteomes" id="UP000297597"/>
    </source>
</evidence>
<feature type="domain" description="HTH lysR-type" evidence="1">
    <location>
        <begin position="37"/>
        <end position="94"/>
    </location>
</feature>
<dbReference type="AlphaFoldDB" id="A0A4Y7RX60"/>
<sequence length="124" mass="13624">MGTVRGTSYDTGAAALSAKHKLWLEKNGAIFGEGLFNILIKVKDTGSISQAAREMSMSYRAAWGKIKVAEKHWGVPLLVTQVGGEMGGGAKLTPGAEELLRRYREFQREVDSFIQNSFEQIFQG</sequence>
<dbReference type="Pfam" id="PF00126">
    <property type="entry name" value="HTH_1"/>
    <property type="match status" value="1"/>
</dbReference>